<reference evidence="2" key="1">
    <citation type="submission" date="2021-03" db="EMBL/GenBank/DDBJ databases">
        <title>Draft genome sequence of rust myrtle Austropuccinia psidii MF-1, a brazilian biotype.</title>
        <authorList>
            <person name="Quecine M.C."/>
            <person name="Pachon D.M.R."/>
            <person name="Bonatelli M.L."/>
            <person name="Correr F.H."/>
            <person name="Franceschini L.M."/>
            <person name="Leite T.F."/>
            <person name="Margarido G.R.A."/>
            <person name="Almeida C.A."/>
            <person name="Ferrarezi J.A."/>
            <person name="Labate C.A."/>
        </authorList>
    </citation>
    <scope>NUCLEOTIDE SEQUENCE</scope>
    <source>
        <strain evidence="2">MF-1</strain>
    </source>
</reference>
<dbReference type="AlphaFoldDB" id="A0A9Q3C102"/>
<dbReference type="Proteomes" id="UP000765509">
    <property type="component" value="Unassembled WGS sequence"/>
</dbReference>
<evidence type="ECO:0000313" key="3">
    <source>
        <dbReference type="Proteomes" id="UP000765509"/>
    </source>
</evidence>
<dbReference type="InterPro" id="IPR013103">
    <property type="entry name" value="RVT_2"/>
</dbReference>
<accession>A0A9Q3C102</accession>
<comment type="caution">
    <text evidence="2">The sequence shown here is derived from an EMBL/GenBank/DDBJ whole genome shotgun (WGS) entry which is preliminary data.</text>
</comment>
<protein>
    <recommendedName>
        <fullName evidence="1">Reverse transcriptase Ty1/copia-type domain-containing protein</fullName>
    </recommendedName>
</protein>
<gene>
    <name evidence="2" type="ORF">O181_014904</name>
</gene>
<organism evidence="2 3">
    <name type="scientific">Austropuccinia psidii MF-1</name>
    <dbReference type="NCBI Taxonomy" id="1389203"/>
    <lineage>
        <taxon>Eukaryota</taxon>
        <taxon>Fungi</taxon>
        <taxon>Dikarya</taxon>
        <taxon>Basidiomycota</taxon>
        <taxon>Pucciniomycotina</taxon>
        <taxon>Pucciniomycetes</taxon>
        <taxon>Pucciniales</taxon>
        <taxon>Sphaerophragmiaceae</taxon>
        <taxon>Austropuccinia</taxon>
    </lineage>
</organism>
<name>A0A9Q3C102_9BASI</name>
<dbReference type="EMBL" id="AVOT02004018">
    <property type="protein sequence ID" value="MBW0475189.1"/>
    <property type="molecule type" value="Genomic_DNA"/>
</dbReference>
<evidence type="ECO:0000313" key="2">
    <source>
        <dbReference type="EMBL" id="MBW0475189.1"/>
    </source>
</evidence>
<sequence>MEETSLPNKSQVVVDEIHDSGDCGSFATVSEEVDEFPSLSRITDDQPRPGIKIIGPCHPTLISSDALKSSSKAAWIDEINKELGNMEHMKVWDMVDLNPDYKLVGKTWGFKIKKDHNNNIIEKKARLCAQGFTPRPGIDFDKTFAPTGKFNSLFTLIAFAETNSLDFHQVDVKSAFLNAPLTETIYLSIPQGINQDRRKKCLCLNKEIYGLKQAPISQDSHHLTLDQQHFSESLLEIYGMNSCKEVSTPLVPNTHLQEALDEEVKELKILGVSYRSAVGSINYLSTSTKPDLLFAGRRLKVWCILEAKVWVSRPIVMPNGAIVGQRDNQSRAILLPLTTASLFGRLESSLLSPVRNGRSFYKA</sequence>
<proteinExistence type="predicted"/>
<dbReference type="OrthoDB" id="3344688at2759"/>
<evidence type="ECO:0000259" key="1">
    <source>
        <dbReference type="Pfam" id="PF07727"/>
    </source>
</evidence>
<keyword evidence="3" id="KW-1185">Reference proteome</keyword>
<feature type="domain" description="Reverse transcriptase Ty1/copia-type" evidence="1">
    <location>
        <begin position="90"/>
        <end position="219"/>
    </location>
</feature>
<dbReference type="Pfam" id="PF07727">
    <property type="entry name" value="RVT_2"/>
    <property type="match status" value="1"/>
</dbReference>